<evidence type="ECO:0000313" key="1">
    <source>
        <dbReference type="EMBL" id="OGF14625.1"/>
    </source>
</evidence>
<dbReference type="AlphaFoldDB" id="A0A1F5RJQ3"/>
<dbReference type="EMBL" id="MFFU01000062">
    <property type="protein sequence ID" value="OGF14625.1"/>
    <property type="molecule type" value="Genomic_DNA"/>
</dbReference>
<dbReference type="Proteomes" id="UP000177691">
    <property type="component" value="Unassembled WGS sequence"/>
</dbReference>
<accession>A0A1F5RJQ3</accession>
<reference evidence="1 2" key="1">
    <citation type="journal article" date="2016" name="Nat. Commun.">
        <title>Thousands of microbial genomes shed light on interconnected biogeochemical processes in an aquifer system.</title>
        <authorList>
            <person name="Anantharaman K."/>
            <person name="Brown C.T."/>
            <person name="Hug L.A."/>
            <person name="Sharon I."/>
            <person name="Castelle C.J."/>
            <person name="Probst A.J."/>
            <person name="Thomas B.C."/>
            <person name="Singh A."/>
            <person name="Wilkins M.J."/>
            <person name="Karaoz U."/>
            <person name="Brodie E.L."/>
            <person name="Williams K.H."/>
            <person name="Hubbard S.S."/>
            <person name="Banfield J.F."/>
        </authorList>
    </citation>
    <scope>NUCLEOTIDE SEQUENCE [LARGE SCALE GENOMIC DNA]</scope>
</reference>
<gene>
    <name evidence="1" type="ORF">A3D54_01635</name>
</gene>
<dbReference type="CDD" id="cd04647">
    <property type="entry name" value="LbH_MAT_like"/>
    <property type="match status" value="1"/>
</dbReference>
<name>A0A1F5RJQ3_9BACT</name>
<dbReference type="PANTHER" id="PTHR43300:SF10">
    <property type="entry name" value="2,3,4,5-TETRAHYDROPYRIDINE-2,6-DICARBOXYLATE N-ACETYLTRANSFERASE"/>
    <property type="match status" value="1"/>
</dbReference>
<evidence type="ECO:0008006" key="3">
    <source>
        <dbReference type="Google" id="ProtNLM"/>
    </source>
</evidence>
<sequence length="192" mass="20699">MSADAGELNSPQYDKSKLKSVGEDVFISAQVEIRRSNLVSIGNHVAIDSGLYLTCQAEIGDYIHIGPGVIIIGGPKGLLQMGHFTNIALGSKILCASDEFLGDSLITTPGIPLEYTKVIIKPVIFERFANVCANVVILPGVTLGEGSVVGACSLVTKDTEPWTIYVGIPARPLKMRQKEKMLEYAKKLGYFN</sequence>
<evidence type="ECO:0000313" key="2">
    <source>
        <dbReference type="Proteomes" id="UP000177691"/>
    </source>
</evidence>
<comment type="caution">
    <text evidence="1">The sequence shown here is derived from an EMBL/GenBank/DDBJ whole genome shotgun (WGS) entry which is preliminary data.</text>
</comment>
<dbReference type="PANTHER" id="PTHR43300">
    <property type="entry name" value="ACETYLTRANSFERASE"/>
    <property type="match status" value="1"/>
</dbReference>
<protein>
    <recommendedName>
        <fullName evidence="3">Acetyltransferase</fullName>
    </recommendedName>
</protein>
<dbReference type="InterPro" id="IPR050179">
    <property type="entry name" value="Trans_hexapeptide_repeat"/>
</dbReference>
<dbReference type="SUPFAM" id="SSF51161">
    <property type="entry name" value="Trimeric LpxA-like enzymes"/>
    <property type="match status" value="1"/>
</dbReference>
<dbReference type="InterPro" id="IPR011004">
    <property type="entry name" value="Trimer_LpxA-like_sf"/>
</dbReference>
<proteinExistence type="predicted"/>
<organism evidence="1 2">
    <name type="scientific">Candidatus Falkowbacteria bacterium RIFCSPHIGHO2_02_FULL_45_15</name>
    <dbReference type="NCBI Taxonomy" id="1797987"/>
    <lineage>
        <taxon>Bacteria</taxon>
        <taxon>Candidatus Falkowiibacteriota</taxon>
    </lineage>
</organism>
<dbReference type="Gene3D" id="2.160.10.10">
    <property type="entry name" value="Hexapeptide repeat proteins"/>
    <property type="match status" value="1"/>
</dbReference>